<proteinExistence type="predicted"/>
<dbReference type="NCBIfam" id="TIGR00778">
    <property type="entry name" value="ahpD_dom"/>
    <property type="match status" value="1"/>
</dbReference>
<keyword evidence="3" id="KW-1185">Reference proteome</keyword>
<sequence>MHSRLDIHKVAPQAYRAMAALETYVRNSGLEPGLLKLVKLRASQINGCAFCIDMHTKDARADGETEQRIYALNAWRETPFFTDRERAALAWAEALTLISETRAPDDVYEETRQRFSELELVNLTMAIVAINGWNRICVGFRTIPGAYDPKALRV</sequence>
<dbReference type="KEGG" id="orp:MOP44_15780"/>
<gene>
    <name evidence="2" type="ORF">MOP44_15780</name>
</gene>
<dbReference type="InterPro" id="IPR029032">
    <property type="entry name" value="AhpD-like"/>
</dbReference>
<name>A0A9J7BM93_9BACT</name>
<reference evidence="2" key="1">
    <citation type="submission" date="2021-04" db="EMBL/GenBank/DDBJ databases">
        <title>Phylogenetic analysis of Acidobacteriaceae.</title>
        <authorList>
            <person name="Qiu L."/>
            <person name="Zhang Q."/>
        </authorList>
    </citation>
    <scope>NUCLEOTIDE SEQUENCE</scope>
    <source>
        <strain evidence="2">DSM 25168</strain>
    </source>
</reference>
<dbReference type="EMBL" id="CP093313">
    <property type="protein sequence ID" value="UWZ82030.1"/>
    <property type="molecule type" value="Genomic_DNA"/>
</dbReference>
<evidence type="ECO:0000313" key="2">
    <source>
        <dbReference type="EMBL" id="UWZ82030.1"/>
    </source>
</evidence>
<dbReference type="Proteomes" id="UP001059380">
    <property type="component" value="Chromosome"/>
</dbReference>
<dbReference type="SUPFAM" id="SSF69118">
    <property type="entry name" value="AhpD-like"/>
    <property type="match status" value="1"/>
</dbReference>
<dbReference type="GO" id="GO:0051920">
    <property type="term" value="F:peroxiredoxin activity"/>
    <property type="evidence" value="ECO:0007669"/>
    <property type="project" value="InterPro"/>
</dbReference>
<dbReference type="Gene3D" id="1.20.1290.10">
    <property type="entry name" value="AhpD-like"/>
    <property type="match status" value="1"/>
</dbReference>
<evidence type="ECO:0000313" key="3">
    <source>
        <dbReference type="Proteomes" id="UP001059380"/>
    </source>
</evidence>
<organism evidence="2 3">
    <name type="scientific">Occallatibacter riparius</name>
    <dbReference type="NCBI Taxonomy" id="1002689"/>
    <lineage>
        <taxon>Bacteria</taxon>
        <taxon>Pseudomonadati</taxon>
        <taxon>Acidobacteriota</taxon>
        <taxon>Terriglobia</taxon>
        <taxon>Terriglobales</taxon>
        <taxon>Acidobacteriaceae</taxon>
        <taxon>Occallatibacter</taxon>
    </lineage>
</organism>
<feature type="domain" description="Carboxymuconolactone decarboxylase-like" evidence="1">
    <location>
        <begin position="12"/>
        <end position="94"/>
    </location>
</feature>
<evidence type="ECO:0000259" key="1">
    <source>
        <dbReference type="Pfam" id="PF02627"/>
    </source>
</evidence>
<accession>A0A9J7BM93</accession>
<dbReference type="PANTHER" id="PTHR34846:SF10">
    <property type="entry name" value="CYTOPLASMIC PROTEIN"/>
    <property type="match status" value="1"/>
</dbReference>
<dbReference type="InterPro" id="IPR004675">
    <property type="entry name" value="AhpD_core"/>
</dbReference>
<dbReference type="InterPro" id="IPR003779">
    <property type="entry name" value="CMD-like"/>
</dbReference>
<dbReference type="Pfam" id="PF02627">
    <property type="entry name" value="CMD"/>
    <property type="match status" value="1"/>
</dbReference>
<dbReference type="RefSeq" id="WP_260791066.1">
    <property type="nucleotide sequence ID" value="NZ_CP093313.1"/>
</dbReference>
<dbReference type="AlphaFoldDB" id="A0A9J7BM93"/>
<dbReference type="PANTHER" id="PTHR34846">
    <property type="entry name" value="4-CARBOXYMUCONOLACTONE DECARBOXYLASE FAMILY PROTEIN (AFU_ORTHOLOGUE AFUA_6G11590)"/>
    <property type="match status" value="1"/>
</dbReference>
<protein>
    <submittedName>
        <fullName evidence="2">Carboxymuconolactone decarboxylase family protein</fullName>
    </submittedName>
</protein>